<name>A0ABT5L8S2_9ALTE</name>
<dbReference type="EMBL" id="JAQQXP010000004">
    <property type="protein sequence ID" value="MDC8832944.1"/>
    <property type="molecule type" value="Genomic_DNA"/>
</dbReference>
<organism evidence="1 2">
    <name type="scientific">Alteromonas gilva</name>
    <dbReference type="NCBI Taxonomy" id="2987522"/>
    <lineage>
        <taxon>Bacteria</taxon>
        <taxon>Pseudomonadati</taxon>
        <taxon>Pseudomonadota</taxon>
        <taxon>Gammaproteobacteria</taxon>
        <taxon>Alteromonadales</taxon>
        <taxon>Alteromonadaceae</taxon>
        <taxon>Alteromonas/Salinimonas group</taxon>
        <taxon>Alteromonas</taxon>
    </lineage>
</organism>
<comment type="caution">
    <text evidence="1">The sequence shown here is derived from an EMBL/GenBank/DDBJ whole genome shotgun (WGS) entry which is preliminary data.</text>
</comment>
<proteinExistence type="predicted"/>
<evidence type="ECO:0000313" key="1">
    <source>
        <dbReference type="EMBL" id="MDC8832944.1"/>
    </source>
</evidence>
<sequence length="498" mass="56336">MAIKPISESEALRDINARLELYCETNNRPKLTVTGFYSGYQLDKSICHVTCEEHGSGDVFGAPWRPRLNHLRRSKDLEAKNIGGCPKCSGNYRYTESEHIEQLESILSGKGLKLIGFMPGKVNRAARCKISCKDHGNGWEWDNPWEPAIDKLLQGKGCPKCSGKYKAPVEENIKDVNLFLAERNPHLVVIGIVGKYIGKASKVKVECQKHGKGWLFGKPWTPTFESLFLGCGCPKCSQTYNPTEVEVLQSANELLDTTSLKLIGFKGTYKGAHSRCILHCEFHGNLSNYDDYAFPKLDHITNALQTCYKCAKERHTLLSTLRHPQHFEKTRKLYFVELADQATEKVLAYKVGLTFSKISQRFNHSRLQERQLKIARYQMIELPNIVACLAEVMALAFHSKKVIYFERLHNWGATECFSKDVLGIDSELGLKELVSNSLSYFECVLKTTKLSRQEQLLAMKAWRKIDLHKPNQGLGKGDLPAHPEVIDECKKVIESLVA</sequence>
<accession>A0ABT5L8S2</accession>
<dbReference type="RefSeq" id="WP_273642845.1">
    <property type="nucleotide sequence ID" value="NZ_JAQQXP010000004.1"/>
</dbReference>
<keyword evidence="2" id="KW-1185">Reference proteome</keyword>
<gene>
    <name evidence="1" type="ORF">OIK42_19495</name>
</gene>
<evidence type="ECO:0000313" key="2">
    <source>
        <dbReference type="Proteomes" id="UP001218788"/>
    </source>
</evidence>
<dbReference type="Proteomes" id="UP001218788">
    <property type="component" value="Unassembled WGS sequence"/>
</dbReference>
<reference evidence="1 2" key="1">
    <citation type="submission" date="2022-10" db="EMBL/GenBank/DDBJ databases">
        <title>Alteromonas sp. chi3 Genome sequencing.</title>
        <authorList>
            <person name="Park S."/>
        </authorList>
    </citation>
    <scope>NUCLEOTIDE SEQUENCE [LARGE SCALE GENOMIC DNA]</scope>
    <source>
        <strain evidence="2">chi3</strain>
    </source>
</reference>
<protein>
    <submittedName>
        <fullName evidence="1">Uncharacterized protein</fullName>
    </submittedName>
</protein>